<comment type="cofactor">
    <cofactor evidence="1">
        <name>Mg(2+)</name>
        <dbReference type="ChEBI" id="CHEBI:18420"/>
    </cofactor>
</comment>
<dbReference type="EMBL" id="GL945474">
    <property type="protein sequence ID" value="EGO05278.1"/>
    <property type="molecule type" value="Genomic_DNA"/>
</dbReference>
<dbReference type="PROSITE" id="PS00444">
    <property type="entry name" value="POLYPRENYL_SYNTHASE_2"/>
    <property type="match status" value="1"/>
</dbReference>
<name>F8PFI9_SERL3</name>
<evidence type="ECO:0000256" key="8">
    <source>
        <dbReference type="ARBA" id="ARBA00032424"/>
    </source>
</evidence>
<evidence type="ECO:0000313" key="12">
    <source>
        <dbReference type="EMBL" id="EGO05278.1"/>
    </source>
</evidence>
<reference evidence="13" key="1">
    <citation type="journal article" date="2011" name="Science">
        <title>The plant cell wall-decomposing machinery underlies the functional diversity of forest fungi.</title>
        <authorList>
            <person name="Eastwood D.C."/>
            <person name="Floudas D."/>
            <person name="Binder M."/>
            <person name="Majcherczyk A."/>
            <person name="Schneider P."/>
            <person name="Aerts A."/>
            <person name="Asiegbu F.O."/>
            <person name="Baker S.E."/>
            <person name="Barry K."/>
            <person name="Bendiksby M."/>
            <person name="Blumentritt M."/>
            <person name="Coutinho P.M."/>
            <person name="Cullen D."/>
            <person name="de Vries R.P."/>
            <person name="Gathman A."/>
            <person name="Goodell B."/>
            <person name="Henrissat B."/>
            <person name="Ihrmark K."/>
            <person name="Kauserud H."/>
            <person name="Kohler A."/>
            <person name="LaButti K."/>
            <person name="Lapidus A."/>
            <person name="Lavin J.L."/>
            <person name="Lee Y.-H."/>
            <person name="Lindquist E."/>
            <person name="Lilly W."/>
            <person name="Lucas S."/>
            <person name="Morin E."/>
            <person name="Murat C."/>
            <person name="Oguiza J.A."/>
            <person name="Park J."/>
            <person name="Pisabarro A.G."/>
            <person name="Riley R."/>
            <person name="Rosling A."/>
            <person name="Salamov A."/>
            <person name="Schmidt O."/>
            <person name="Schmutz J."/>
            <person name="Skrede I."/>
            <person name="Stenlid J."/>
            <person name="Wiebenga A."/>
            <person name="Xie X."/>
            <person name="Kuees U."/>
            <person name="Hibbett D.S."/>
            <person name="Hoffmeister D."/>
            <person name="Hoegberg N."/>
            <person name="Martin F."/>
            <person name="Grigoriev I.V."/>
            <person name="Watkinson S.C."/>
        </authorList>
    </citation>
    <scope>NUCLEOTIDE SEQUENCE [LARGE SCALE GENOMIC DNA]</scope>
    <source>
        <strain evidence="13">strain S7.3</strain>
    </source>
</reference>
<dbReference type="eggNOG" id="KOG0776">
    <property type="taxonomic scope" value="Eukaryota"/>
</dbReference>
<dbReference type="PANTHER" id="PTHR12001">
    <property type="entry name" value="GERANYLGERANYL PYROPHOSPHATE SYNTHASE"/>
    <property type="match status" value="1"/>
</dbReference>
<dbReference type="GO" id="GO:0046872">
    <property type="term" value="F:metal ion binding"/>
    <property type="evidence" value="ECO:0007669"/>
    <property type="project" value="UniProtKB-KW"/>
</dbReference>
<gene>
    <name evidence="12" type="ORF">SERLA73DRAFT_164834</name>
</gene>
<dbReference type="OrthoDB" id="9927103at2759"/>
<evidence type="ECO:0000256" key="10">
    <source>
        <dbReference type="ARBA" id="ARBA00032873"/>
    </source>
</evidence>
<dbReference type="InterPro" id="IPR008949">
    <property type="entry name" value="Isoprenoid_synthase_dom_sf"/>
</dbReference>
<evidence type="ECO:0000256" key="4">
    <source>
        <dbReference type="ARBA" id="ARBA00022723"/>
    </source>
</evidence>
<keyword evidence="5" id="KW-0460">Magnesium</keyword>
<dbReference type="AlphaFoldDB" id="F8PFI9"/>
<dbReference type="Proteomes" id="UP000008063">
    <property type="component" value="Unassembled WGS sequence"/>
</dbReference>
<protein>
    <recommendedName>
        <fullName evidence="10">(2E,6E)-farnesyl diphosphate synthase</fullName>
    </recommendedName>
    <alternativeName>
        <fullName evidence="9">Dimethylallyltranstransferase</fullName>
    </alternativeName>
    <alternativeName>
        <fullName evidence="8">Farnesyl diphosphate synthase</fullName>
    </alternativeName>
    <alternativeName>
        <fullName evidence="7">Geranyltranstransferase</fullName>
    </alternativeName>
</protein>
<dbReference type="PROSITE" id="PS00723">
    <property type="entry name" value="POLYPRENYL_SYNTHASE_1"/>
    <property type="match status" value="1"/>
</dbReference>
<evidence type="ECO:0000313" key="13">
    <source>
        <dbReference type="Proteomes" id="UP000008063"/>
    </source>
</evidence>
<evidence type="ECO:0000256" key="3">
    <source>
        <dbReference type="ARBA" id="ARBA00022679"/>
    </source>
</evidence>
<evidence type="ECO:0000256" key="2">
    <source>
        <dbReference type="ARBA" id="ARBA00006706"/>
    </source>
</evidence>
<evidence type="ECO:0000256" key="5">
    <source>
        <dbReference type="ARBA" id="ARBA00022842"/>
    </source>
</evidence>
<organism evidence="13">
    <name type="scientific">Serpula lacrymans var. lacrymans (strain S7.3)</name>
    <name type="common">Dry rot fungus</name>
    <dbReference type="NCBI Taxonomy" id="936435"/>
    <lineage>
        <taxon>Eukaryota</taxon>
        <taxon>Fungi</taxon>
        <taxon>Dikarya</taxon>
        <taxon>Basidiomycota</taxon>
        <taxon>Agaricomycotina</taxon>
        <taxon>Agaricomycetes</taxon>
        <taxon>Agaricomycetidae</taxon>
        <taxon>Boletales</taxon>
        <taxon>Coniophorineae</taxon>
        <taxon>Serpulaceae</taxon>
        <taxon>Serpula</taxon>
    </lineage>
</organism>
<dbReference type="STRING" id="936435.F8PFI9"/>
<accession>F8PFI9</accession>
<sequence>MRLSACNARVKRDLSYKARLSIRGKNWNPVTIGTTKLRRRSASHFHHPYKLLAPELAHLRTTLLNLLGSSHPSLNDIAQYYFLHPSKQLRPLLVLLFSRATNGLGRDWELKHWAAECEGAGGRTEELDRPLTRPDVLNDWNPHMPDHTASFESAFSIQPPTIPTPPPVFTPSSSTRDTSLFSSSDVLLPTQLRLAQIVEMIHVASLLHDDVIDKSPLRRGSASAPAAFGNKLSVLGGDFLLGRASAALSRLGDNEVVELIASVIANLVEGEILQMKEVHAPELGLVGTPRAGREGWNIYLKKCYLKTASLMAKGARAAVVLGGCKEGEVWKEVAYAYGRNVGIAFQLVDDILDYEAGEATLGKPGGADLQLGLATGPALYAWEEHPEMGPLIERKFEKEGDVELARDLVRRSSGVERTRDLALAHADKAREVLGLLPDSDAKIALEVLTERVVKRTW</sequence>
<dbReference type="SUPFAM" id="SSF48576">
    <property type="entry name" value="Terpenoid synthases"/>
    <property type="match status" value="2"/>
</dbReference>
<evidence type="ECO:0000256" key="7">
    <source>
        <dbReference type="ARBA" id="ARBA00032380"/>
    </source>
</evidence>
<dbReference type="CDD" id="cd00685">
    <property type="entry name" value="Trans_IPPS_HT"/>
    <property type="match status" value="1"/>
</dbReference>
<evidence type="ECO:0000256" key="1">
    <source>
        <dbReference type="ARBA" id="ARBA00001946"/>
    </source>
</evidence>
<dbReference type="GO" id="GO:0006744">
    <property type="term" value="P:ubiquinone biosynthetic process"/>
    <property type="evidence" value="ECO:0007669"/>
    <property type="project" value="TreeGrafter"/>
</dbReference>
<dbReference type="SFLD" id="SFLDS00005">
    <property type="entry name" value="Isoprenoid_Synthase_Type_I"/>
    <property type="match status" value="1"/>
</dbReference>
<dbReference type="PANTHER" id="PTHR12001:SF69">
    <property type="entry name" value="ALL TRANS-POLYPRENYL-DIPHOSPHATE SYNTHASE PDSS1"/>
    <property type="match status" value="1"/>
</dbReference>
<dbReference type="Pfam" id="PF00348">
    <property type="entry name" value="polyprenyl_synt"/>
    <property type="match status" value="1"/>
</dbReference>
<keyword evidence="4" id="KW-0479">Metal-binding</keyword>
<evidence type="ECO:0000256" key="9">
    <source>
        <dbReference type="ARBA" id="ARBA00032448"/>
    </source>
</evidence>
<dbReference type="HOGENOM" id="CLU_014015_1_0_1"/>
<keyword evidence="13" id="KW-1185">Reference proteome</keyword>
<dbReference type="GO" id="GO:1990234">
    <property type="term" value="C:transferase complex"/>
    <property type="evidence" value="ECO:0007669"/>
    <property type="project" value="TreeGrafter"/>
</dbReference>
<dbReference type="FunCoup" id="F8PFI9">
    <property type="interactions" value="51"/>
</dbReference>
<comment type="similarity">
    <text evidence="2 11">Belongs to the FPP/GGPP synthase family.</text>
</comment>
<dbReference type="Gene3D" id="1.10.600.10">
    <property type="entry name" value="Farnesyl Diphosphate Synthase"/>
    <property type="match status" value="1"/>
</dbReference>
<dbReference type="InterPro" id="IPR033749">
    <property type="entry name" value="Polyprenyl_synt_CS"/>
</dbReference>
<proteinExistence type="inferred from homology"/>
<keyword evidence="6" id="KW-0414">Isoprene biosynthesis</keyword>
<keyword evidence="3 11" id="KW-0808">Transferase</keyword>
<evidence type="ECO:0000256" key="6">
    <source>
        <dbReference type="ARBA" id="ARBA00023229"/>
    </source>
</evidence>
<dbReference type="GO" id="GO:0004659">
    <property type="term" value="F:prenyltransferase activity"/>
    <property type="evidence" value="ECO:0007669"/>
    <property type="project" value="InterPro"/>
</dbReference>
<dbReference type="InParanoid" id="F8PFI9"/>
<dbReference type="GO" id="GO:0008299">
    <property type="term" value="P:isoprenoid biosynthetic process"/>
    <property type="evidence" value="ECO:0007669"/>
    <property type="project" value="UniProtKB-KW"/>
</dbReference>
<evidence type="ECO:0000256" key="11">
    <source>
        <dbReference type="RuleBase" id="RU004466"/>
    </source>
</evidence>
<dbReference type="InterPro" id="IPR000092">
    <property type="entry name" value="Polyprenyl_synt"/>
</dbReference>
<dbReference type="OMA" id="AFDYYLH"/>